<dbReference type="CDD" id="cd05930">
    <property type="entry name" value="A_NRPS"/>
    <property type="match status" value="2"/>
</dbReference>
<dbReference type="InterPro" id="IPR006162">
    <property type="entry name" value="Ppantetheine_attach_site"/>
</dbReference>
<dbReference type="InterPro" id="IPR023213">
    <property type="entry name" value="CAT-like_dom_sf"/>
</dbReference>
<dbReference type="SUPFAM" id="SSF56801">
    <property type="entry name" value="Acetyl-CoA synthetase-like"/>
    <property type="match status" value="2"/>
</dbReference>
<name>A0A3B0UZE3_9ZZZZ</name>
<dbReference type="InterPro" id="IPR001242">
    <property type="entry name" value="Condensation_dom"/>
</dbReference>
<dbReference type="GO" id="GO:0003824">
    <property type="term" value="F:catalytic activity"/>
    <property type="evidence" value="ECO:0007669"/>
    <property type="project" value="InterPro"/>
</dbReference>
<dbReference type="InterPro" id="IPR045851">
    <property type="entry name" value="AMP-bd_C_sf"/>
</dbReference>
<proteinExistence type="predicted"/>
<feature type="domain" description="Carrier" evidence="3">
    <location>
        <begin position="1595"/>
        <end position="1670"/>
    </location>
</feature>
<dbReference type="SUPFAM" id="SSF52777">
    <property type="entry name" value="CoA-dependent acyltransferases"/>
    <property type="match status" value="2"/>
</dbReference>
<dbReference type="PANTHER" id="PTHR45527">
    <property type="entry name" value="NONRIBOSOMAL PEPTIDE SYNTHETASE"/>
    <property type="match status" value="1"/>
</dbReference>
<evidence type="ECO:0000256" key="2">
    <source>
        <dbReference type="ARBA" id="ARBA00022553"/>
    </source>
</evidence>
<dbReference type="Pfam" id="PF00501">
    <property type="entry name" value="AMP-binding"/>
    <property type="match status" value="2"/>
</dbReference>
<dbReference type="Pfam" id="PF00975">
    <property type="entry name" value="Thioesterase"/>
    <property type="match status" value="1"/>
</dbReference>
<dbReference type="NCBIfam" id="NF003417">
    <property type="entry name" value="PRK04813.1"/>
    <property type="match status" value="2"/>
</dbReference>
<dbReference type="PANTHER" id="PTHR45527:SF1">
    <property type="entry name" value="FATTY ACID SYNTHASE"/>
    <property type="match status" value="1"/>
</dbReference>
<keyword evidence="1" id="KW-0596">Phosphopantetheine</keyword>
<dbReference type="FunFam" id="3.40.50.980:FF:000001">
    <property type="entry name" value="Non-ribosomal peptide synthetase"/>
    <property type="match status" value="2"/>
</dbReference>
<dbReference type="InterPro" id="IPR001031">
    <property type="entry name" value="Thioesterase"/>
</dbReference>
<dbReference type="InterPro" id="IPR020845">
    <property type="entry name" value="AMP-binding_CS"/>
</dbReference>
<dbReference type="FunFam" id="3.40.50.12780:FF:000012">
    <property type="entry name" value="Non-ribosomal peptide synthetase"/>
    <property type="match status" value="2"/>
</dbReference>
<dbReference type="InterPro" id="IPR000873">
    <property type="entry name" value="AMP-dep_synth/lig_dom"/>
</dbReference>
<sequence>MSSLLQIRFERQASQTPEGVALVANGQCLTFAELNGRSNQLAYLLQRQGVGVESIVAVFLERSAEMVVALLAVLKAGAAYLPIDPNYPAERIELILTDAETAVCLTHSSLNHKLPAAIQEKAICIDQSDGILSLLPTLNLETAVQSDNLAYIIYTSGSTGKPKGVMITHGGLANYLDWALDSYPVQAGGAPVHSSISFDLTVTSLFLPLIAGQSVQILPEGDGGILLAEALTEHGKFGLVKITPAHLQLLNQMVPAEKAAVATRSFVIGGEQLTAEQLAFWQTHAPNTRLFNEYGPTETVVGCCVYEVLPQDELNGAVPIGQPIANTQLYVLDEKMARLPAGEVGELYIGGQGVARGYLKRPSLTAEKFVPDPFGKIPGARLYRTGDLVRMCADGNLEFLGRMDHQVKIRGYRIELGEIEAVLGQHENVRETAVIVQKLPNSKRLVAYLVAKQTPAPTPADLHAFLAKILPNYMIPPLFVVLERMPLTINGKIDRDKLPMPDNVRPDLPQPYTPPRTATEEILAQIWADVLGFSPIGIHDSFFELGGDSIRSIQLLAQAREAGLDFSLLTLFNQQTIAALAGVVELQETAVAPTSLAPTQTAPFSLIFTTDRAKLPPTIEDAYPLSKLQAGMLFHTELDAGTAVYHNVTSWHIQAPFDGEKLEAAVQQLAQAHAVLRTSFDLNRYSELLQIVWPHIRIPVQLSDLRQLDAEAQEVEIGRWLNLSIANKFDWTALPLLRFHFLQRSDSTMQMIMAGHHAILDGWSVASLLTKLFQNYCALLNGQPVEPVETMPYREFVAAEQAILVSAEAHAFWQGALAESSVSTVPRLPQPVICDDLMETAVHQTIIPSEQVTKLKQVAQQAGVPLKSVLLAAHLKVLGFVSGQNDVLAGLVMNGRPEQSGSDRALGLFLNTVPFRQKLAAGSWVDLIQQTFATEKRLLPHRRFPLAEIQQIMGGQPLFEVPFNYLHYHIFDSLNGEITILDQQFFGHTSFPLAVEAELNSVDGTLALRLEYKPAEFGATQIGLLAGYFERTLAVMVANPEASHKQFSPLSVAERQQLLFDWNATETALPDLLIHEWVAQVAREMPRKTAVSYQDQQLTYAQLNQKANQLAHYLRANGVGPETLVAVYLNRSPEMVIAALGVLKAGGAYLPLDPTYPAERLRFMLQDANASFVLTIDDLRLAIDDLRFTGEASHSDIESPASNLVCLDSDWLDIAMCSGQNPTGGVTADNAAYIIYTSGSTGRPKGVVVTHRGIPNMAQAQHKAFAIGPGSRVLQFAAFGFDASVSEIFVTLTAGATLVLASAEAMLPGPDLAHLVQTERVTAVTLPPSALSILSPDDFSSLQTVVAAGEACSAEVVKRWSVGRRFVNGYGPTEVTVCATTAVLTPANGKPHIGRPIDNVQLLILNADQQSVPVGTVGELYIGGIGVARGYLNRPELTAERFVDLRFTIGDLRFNRQSSIKNRKFYKTGDLVRYLPDGNIEFLGRLDHQVKIRGYRIELGEVEAVLRRHTAVQDVLLLAVDNDGDSRLVAYVVGDVEALGDLRPFLTQSLPAYMIPALFIPLKHFPLTPNGKIDRDALPAPESRFYDTSSETFMAPQDALESQLTQTWQKVLKLPAISTDANYFEIGGHSLQAVTLFAAIEKKLKMRLPLSLLFQAPTIAQLAAKIRQQNNVPKWSSLVPIQPLGAKTPFFCVHGGAGHVFHYYDLAQMMGTERPFYGLQPKMSEVTHQSVYSRVEEMAAQYIQEIKMVQPNGPYLLSGFCFGGIIAYEMAQQMTESGDEVGLLVFIDPSTPQNKPEPEAPSPEFLAARLLRHQRNMAQLGRLARLGYILNSGKNRMVAYWFLFYRAWLRDWRKSGAKLFQKYIEWRPLVPSRLHDFYFKHLISSPAVQLYHPRCYAGEAVLFFSTLDNGGDDSLGWDDLLQAGLHLHAVESTHLGILKRPFIDQIANKLNQHLEPFA</sequence>
<dbReference type="FunFam" id="2.30.38.10:FF:000001">
    <property type="entry name" value="Non-ribosomal peptide synthetase PvdI"/>
    <property type="match status" value="1"/>
</dbReference>
<dbReference type="GO" id="GO:0005737">
    <property type="term" value="C:cytoplasm"/>
    <property type="evidence" value="ECO:0007669"/>
    <property type="project" value="TreeGrafter"/>
</dbReference>
<evidence type="ECO:0000256" key="1">
    <source>
        <dbReference type="ARBA" id="ARBA00022450"/>
    </source>
</evidence>
<dbReference type="FunFam" id="3.30.300.30:FF:000010">
    <property type="entry name" value="Enterobactin synthetase component F"/>
    <property type="match status" value="2"/>
</dbReference>
<dbReference type="SUPFAM" id="SSF53474">
    <property type="entry name" value="alpha/beta-Hydrolases"/>
    <property type="match status" value="1"/>
</dbReference>
<dbReference type="PROSITE" id="PS00012">
    <property type="entry name" value="PHOSPHOPANTETHEINE"/>
    <property type="match status" value="1"/>
</dbReference>
<keyword evidence="2" id="KW-0597">Phosphoprotein</keyword>
<dbReference type="EMBL" id="UOEU01000614">
    <property type="protein sequence ID" value="VAW36161.1"/>
    <property type="molecule type" value="Genomic_DNA"/>
</dbReference>
<dbReference type="GO" id="GO:0043041">
    <property type="term" value="P:amino acid activation for nonribosomal peptide biosynthetic process"/>
    <property type="evidence" value="ECO:0007669"/>
    <property type="project" value="TreeGrafter"/>
</dbReference>
<dbReference type="InterPro" id="IPR025110">
    <property type="entry name" value="AMP-bd_C"/>
</dbReference>
<dbReference type="Gene3D" id="3.30.300.30">
    <property type="match status" value="2"/>
</dbReference>
<dbReference type="InterPro" id="IPR036736">
    <property type="entry name" value="ACP-like_sf"/>
</dbReference>
<dbReference type="PRINTS" id="PR00154">
    <property type="entry name" value="AMPBINDING"/>
</dbReference>
<dbReference type="InterPro" id="IPR020806">
    <property type="entry name" value="PKS_PP-bd"/>
</dbReference>
<dbReference type="InterPro" id="IPR029058">
    <property type="entry name" value="AB_hydrolase_fold"/>
</dbReference>
<reference evidence="4" key="1">
    <citation type="submission" date="2018-06" db="EMBL/GenBank/DDBJ databases">
        <authorList>
            <person name="Zhirakovskaya E."/>
        </authorList>
    </citation>
    <scope>NUCLEOTIDE SEQUENCE</scope>
</reference>
<dbReference type="NCBIfam" id="TIGR01733">
    <property type="entry name" value="AA-adenyl-dom"/>
    <property type="match status" value="2"/>
</dbReference>
<evidence type="ECO:0000259" key="3">
    <source>
        <dbReference type="PROSITE" id="PS50075"/>
    </source>
</evidence>
<protein>
    <submittedName>
        <fullName evidence="4">Polyketide synthase modules and related proteins</fullName>
    </submittedName>
</protein>
<dbReference type="Pfam" id="PF00668">
    <property type="entry name" value="Condensation"/>
    <property type="match status" value="1"/>
</dbReference>
<accession>A0A3B0UZE3</accession>
<dbReference type="InterPro" id="IPR010071">
    <property type="entry name" value="AA_adenyl_dom"/>
</dbReference>
<organism evidence="4">
    <name type="scientific">hydrothermal vent metagenome</name>
    <dbReference type="NCBI Taxonomy" id="652676"/>
    <lineage>
        <taxon>unclassified sequences</taxon>
        <taxon>metagenomes</taxon>
        <taxon>ecological metagenomes</taxon>
    </lineage>
</organism>
<dbReference type="GO" id="GO:0044550">
    <property type="term" value="P:secondary metabolite biosynthetic process"/>
    <property type="evidence" value="ECO:0007669"/>
    <property type="project" value="TreeGrafter"/>
</dbReference>
<dbReference type="SUPFAM" id="SSF47336">
    <property type="entry name" value="ACP-like"/>
    <property type="match status" value="2"/>
</dbReference>
<dbReference type="SMART" id="SM00823">
    <property type="entry name" value="PKS_PP"/>
    <property type="match status" value="2"/>
</dbReference>
<dbReference type="InterPro" id="IPR009081">
    <property type="entry name" value="PP-bd_ACP"/>
</dbReference>
<dbReference type="Gene3D" id="3.30.559.10">
    <property type="entry name" value="Chloramphenicol acetyltransferase-like domain"/>
    <property type="match status" value="1"/>
</dbReference>
<dbReference type="PROSITE" id="PS50075">
    <property type="entry name" value="CARRIER"/>
    <property type="match status" value="2"/>
</dbReference>
<dbReference type="InterPro" id="IPR020459">
    <property type="entry name" value="AMP-binding"/>
</dbReference>
<dbReference type="Gene3D" id="2.30.38.10">
    <property type="entry name" value="Luciferase, Domain 3"/>
    <property type="match status" value="2"/>
</dbReference>
<dbReference type="FunFam" id="1.10.1200.10:FF:000005">
    <property type="entry name" value="Nonribosomal peptide synthetase 1"/>
    <property type="match status" value="2"/>
</dbReference>
<dbReference type="Gene3D" id="3.30.559.30">
    <property type="entry name" value="Nonribosomal peptide synthetase, condensation domain"/>
    <property type="match status" value="1"/>
</dbReference>
<dbReference type="Pfam" id="PF13193">
    <property type="entry name" value="AMP-binding_C"/>
    <property type="match status" value="2"/>
</dbReference>
<dbReference type="Gene3D" id="3.40.50.980">
    <property type="match status" value="4"/>
</dbReference>
<feature type="domain" description="Carrier" evidence="3">
    <location>
        <begin position="514"/>
        <end position="588"/>
    </location>
</feature>
<evidence type="ECO:0000313" key="4">
    <source>
        <dbReference type="EMBL" id="VAW36161.1"/>
    </source>
</evidence>
<dbReference type="Gene3D" id="1.10.1200.10">
    <property type="entry name" value="ACP-like"/>
    <property type="match status" value="2"/>
</dbReference>
<dbReference type="Gene3D" id="3.40.50.1820">
    <property type="entry name" value="alpha/beta hydrolase"/>
    <property type="match status" value="1"/>
</dbReference>
<dbReference type="Pfam" id="PF00550">
    <property type="entry name" value="PP-binding"/>
    <property type="match status" value="2"/>
</dbReference>
<gene>
    <name evidence="4" type="ORF">MNBD_CHLOROFLEXI01-1103</name>
</gene>
<dbReference type="GO" id="GO:0031177">
    <property type="term" value="F:phosphopantetheine binding"/>
    <property type="evidence" value="ECO:0007669"/>
    <property type="project" value="InterPro"/>
</dbReference>
<dbReference type="PROSITE" id="PS00455">
    <property type="entry name" value="AMP_BINDING"/>
    <property type="match status" value="2"/>
</dbReference>